<evidence type="ECO:0000313" key="12">
    <source>
        <dbReference type="Proteomes" id="UP000602087"/>
    </source>
</evidence>
<dbReference type="EC" id="3.6.1.22" evidence="4"/>
<dbReference type="NCBIfam" id="NF001299">
    <property type="entry name" value="PRK00241.1"/>
    <property type="match status" value="1"/>
</dbReference>
<evidence type="ECO:0000256" key="6">
    <source>
        <dbReference type="ARBA" id="ARBA00022801"/>
    </source>
</evidence>
<evidence type="ECO:0000256" key="5">
    <source>
        <dbReference type="ARBA" id="ARBA00022723"/>
    </source>
</evidence>
<dbReference type="PROSITE" id="PS51462">
    <property type="entry name" value="NUDIX"/>
    <property type="match status" value="1"/>
</dbReference>
<dbReference type="PROSITE" id="PS00893">
    <property type="entry name" value="NUDIX_BOX"/>
    <property type="match status" value="1"/>
</dbReference>
<dbReference type="InterPro" id="IPR015376">
    <property type="entry name" value="Znr_NADH_PPase"/>
</dbReference>
<evidence type="ECO:0000313" key="11">
    <source>
        <dbReference type="EMBL" id="MBI9116092.1"/>
    </source>
</evidence>
<gene>
    <name evidence="11" type="primary">nudC</name>
    <name evidence="11" type="ORF">JAV76_13825</name>
</gene>
<dbReference type="Proteomes" id="UP000602087">
    <property type="component" value="Unassembled WGS sequence"/>
</dbReference>
<keyword evidence="6 11" id="KW-0378">Hydrolase</keyword>
<dbReference type="RefSeq" id="WP_198734662.1">
    <property type="nucleotide sequence ID" value="NZ_JAEINH010000016.1"/>
</dbReference>
<evidence type="ECO:0000259" key="10">
    <source>
        <dbReference type="PROSITE" id="PS51462"/>
    </source>
</evidence>
<proteinExistence type="inferred from homology"/>
<feature type="domain" description="Nudix hydrolase" evidence="10">
    <location>
        <begin position="198"/>
        <end position="323"/>
    </location>
</feature>
<evidence type="ECO:0000256" key="9">
    <source>
        <dbReference type="ARBA" id="ARBA00023679"/>
    </source>
</evidence>
<dbReference type="InterPro" id="IPR015375">
    <property type="entry name" value="NADH_PPase-like_N"/>
</dbReference>
<protein>
    <recommendedName>
        <fullName evidence="4">NAD(+) diphosphatase</fullName>
        <ecNumber evidence="4">3.6.1.22</ecNumber>
    </recommendedName>
</protein>
<keyword evidence="8" id="KW-0520">NAD</keyword>
<dbReference type="GO" id="GO:0035529">
    <property type="term" value="F:NADH pyrophosphatase activity"/>
    <property type="evidence" value="ECO:0007669"/>
    <property type="project" value="TreeGrafter"/>
</dbReference>
<dbReference type="GO" id="GO:0006742">
    <property type="term" value="P:NADP+ catabolic process"/>
    <property type="evidence" value="ECO:0007669"/>
    <property type="project" value="TreeGrafter"/>
</dbReference>
<dbReference type="GO" id="GO:0019677">
    <property type="term" value="P:NAD+ catabolic process"/>
    <property type="evidence" value="ECO:0007669"/>
    <property type="project" value="TreeGrafter"/>
</dbReference>
<organism evidence="11 12">
    <name type="scientific">Sanguibacter suaedae</name>
    <dbReference type="NCBI Taxonomy" id="2795737"/>
    <lineage>
        <taxon>Bacteria</taxon>
        <taxon>Bacillati</taxon>
        <taxon>Actinomycetota</taxon>
        <taxon>Actinomycetes</taxon>
        <taxon>Micrococcales</taxon>
        <taxon>Sanguibacteraceae</taxon>
        <taxon>Sanguibacter</taxon>
    </lineage>
</organism>
<dbReference type="Pfam" id="PF00293">
    <property type="entry name" value="NUDIX"/>
    <property type="match status" value="1"/>
</dbReference>
<dbReference type="PANTHER" id="PTHR42904">
    <property type="entry name" value="NUDIX HYDROLASE, NUDC SUBFAMILY"/>
    <property type="match status" value="1"/>
</dbReference>
<dbReference type="AlphaFoldDB" id="A0A934ICZ8"/>
<dbReference type="Pfam" id="PF09296">
    <property type="entry name" value="NUDIX-like"/>
    <property type="match status" value="1"/>
</dbReference>
<dbReference type="InterPro" id="IPR050241">
    <property type="entry name" value="NAD-cap_RNA_hydrolase_NudC"/>
</dbReference>
<name>A0A934ICZ8_9MICO</name>
<evidence type="ECO:0000256" key="4">
    <source>
        <dbReference type="ARBA" id="ARBA00012381"/>
    </source>
</evidence>
<evidence type="ECO:0000256" key="2">
    <source>
        <dbReference type="ARBA" id="ARBA00001947"/>
    </source>
</evidence>
<dbReference type="GO" id="GO:0046872">
    <property type="term" value="F:metal ion binding"/>
    <property type="evidence" value="ECO:0007669"/>
    <property type="project" value="UniProtKB-KW"/>
</dbReference>
<dbReference type="SUPFAM" id="SSF55811">
    <property type="entry name" value="Nudix"/>
    <property type="match status" value="1"/>
</dbReference>
<dbReference type="CDD" id="cd03429">
    <property type="entry name" value="NUDIX_NADH_pyrophosphatase_Nudt13"/>
    <property type="match status" value="1"/>
</dbReference>
<comment type="similarity">
    <text evidence="3">Belongs to the Nudix hydrolase family. NudC subfamily.</text>
</comment>
<dbReference type="InterPro" id="IPR049734">
    <property type="entry name" value="NudC-like_C"/>
</dbReference>
<dbReference type="InterPro" id="IPR015797">
    <property type="entry name" value="NUDIX_hydrolase-like_dom_sf"/>
</dbReference>
<evidence type="ECO:0000256" key="7">
    <source>
        <dbReference type="ARBA" id="ARBA00022842"/>
    </source>
</evidence>
<evidence type="ECO:0000256" key="1">
    <source>
        <dbReference type="ARBA" id="ARBA00001946"/>
    </source>
</evidence>
<keyword evidence="12" id="KW-1185">Reference proteome</keyword>
<dbReference type="InterPro" id="IPR020084">
    <property type="entry name" value="NUDIX_hydrolase_CS"/>
</dbReference>
<dbReference type="PANTHER" id="PTHR42904:SF6">
    <property type="entry name" value="NAD-CAPPED RNA HYDROLASE NUDT12"/>
    <property type="match status" value="1"/>
</dbReference>
<dbReference type="Pfam" id="PF09297">
    <property type="entry name" value="Zn_ribbon_NUD"/>
    <property type="match status" value="1"/>
</dbReference>
<dbReference type="Gene3D" id="3.90.79.10">
    <property type="entry name" value="Nucleoside Triphosphate Pyrophosphohydrolase"/>
    <property type="match status" value="1"/>
</dbReference>
<reference evidence="11" key="1">
    <citation type="submission" date="2020-12" db="EMBL/GenBank/DDBJ databases">
        <title>Sanguibacter suaedae sp. nov., isolated from Suaeda aralocaspica.</title>
        <authorList>
            <person name="Ma Q."/>
        </authorList>
    </citation>
    <scope>NUCLEOTIDE SEQUENCE</scope>
    <source>
        <strain evidence="11">YZGR15</strain>
    </source>
</reference>
<evidence type="ECO:0000256" key="3">
    <source>
        <dbReference type="ARBA" id="ARBA00009595"/>
    </source>
</evidence>
<comment type="cofactor">
    <cofactor evidence="1">
        <name>Mg(2+)</name>
        <dbReference type="ChEBI" id="CHEBI:18420"/>
    </cofactor>
</comment>
<accession>A0A934ICZ8</accession>
<comment type="cofactor">
    <cofactor evidence="2">
        <name>Zn(2+)</name>
        <dbReference type="ChEBI" id="CHEBI:29105"/>
    </cofactor>
</comment>
<comment type="catalytic activity">
    <reaction evidence="9">
        <text>a 5'-end NAD(+)-phospho-ribonucleoside in mRNA + H2O = a 5'-end phospho-adenosine-phospho-ribonucleoside in mRNA + beta-nicotinamide D-ribonucleotide + 2 H(+)</text>
        <dbReference type="Rhea" id="RHEA:60876"/>
        <dbReference type="Rhea" id="RHEA-COMP:15698"/>
        <dbReference type="Rhea" id="RHEA-COMP:15719"/>
        <dbReference type="ChEBI" id="CHEBI:14649"/>
        <dbReference type="ChEBI" id="CHEBI:15377"/>
        <dbReference type="ChEBI" id="CHEBI:15378"/>
        <dbReference type="ChEBI" id="CHEBI:144029"/>
        <dbReference type="ChEBI" id="CHEBI:144051"/>
    </reaction>
    <physiologicalReaction direction="left-to-right" evidence="9">
        <dbReference type="Rhea" id="RHEA:60877"/>
    </physiologicalReaction>
</comment>
<dbReference type="InterPro" id="IPR000086">
    <property type="entry name" value="NUDIX_hydrolase_dom"/>
</dbReference>
<dbReference type="EMBL" id="JAEINH010000016">
    <property type="protein sequence ID" value="MBI9116092.1"/>
    <property type="molecule type" value="Genomic_DNA"/>
</dbReference>
<evidence type="ECO:0000256" key="8">
    <source>
        <dbReference type="ARBA" id="ARBA00023027"/>
    </source>
</evidence>
<dbReference type="GO" id="GO:0005829">
    <property type="term" value="C:cytosol"/>
    <property type="evidence" value="ECO:0007669"/>
    <property type="project" value="TreeGrafter"/>
</dbReference>
<keyword evidence="5" id="KW-0479">Metal-binding</keyword>
<comment type="caution">
    <text evidence="11">The sequence shown here is derived from an EMBL/GenBank/DDBJ whole genome shotgun (WGS) entry which is preliminary data.</text>
</comment>
<sequence>MGHVDWDRLPLSRATAHRQAERRTDPGVVADALLEGSTRVLLLHRGKVAVVGDPKGARELALVAATALDAAVVASASSAADQRPGEWFYLGGNDATEAASETYVALALSDDAGGASLDIEGIAPEDPADRLVEEHTWASLRDVGATLTDRDAGLATEAVALAAWHGRNPRCPRCGEPTEATGGGWVRRCTNDGTDHYPRTDPAVIMAVVDESDRLLLGHSAHWPQGRYSTLAGYVEPGESVEAAVRREVEEEAGIRIGAVEYRGSQPWPFPASLMLAFVAHATTTDVVVDGVEVTDALWFTRPELAEAVASGAVMLPTRTSIARALVEDWYGEDLTGSWADR</sequence>
<dbReference type="Gene3D" id="3.90.79.20">
    <property type="match status" value="1"/>
</dbReference>
<keyword evidence="7" id="KW-0460">Magnesium</keyword>